<dbReference type="OrthoDB" id="5217604at2759"/>
<dbReference type="InterPro" id="IPR036864">
    <property type="entry name" value="Zn2-C6_fun-type_DNA-bd_sf"/>
</dbReference>
<dbReference type="InterPro" id="IPR001138">
    <property type="entry name" value="Zn2Cys6_DnaBD"/>
</dbReference>
<evidence type="ECO:0000256" key="4">
    <source>
        <dbReference type="ARBA" id="ARBA00023163"/>
    </source>
</evidence>
<evidence type="ECO:0000259" key="6">
    <source>
        <dbReference type="SMART" id="SM00066"/>
    </source>
</evidence>
<dbReference type="PANTHER" id="PTHR31845:SF10">
    <property type="entry name" value="ZN(II)2CYS6 TRANSCRIPTION FACTOR (EUROFUNG)"/>
    <property type="match status" value="1"/>
</dbReference>
<keyword evidence="3" id="KW-0238">DNA-binding</keyword>
<protein>
    <recommendedName>
        <fullName evidence="6">Zn(2)-C6 fungal-type domain-containing protein</fullName>
    </recommendedName>
</protein>
<reference evidence="7" key="1">
    <citation type="journal article" date="2021" name="Nat. Commun.">
        <title>Genetic determinants of endophytism in the Arabidopsis root mycobiome.</title>
        <authorList>
            <person name="Mesny F."/>
            <person name="Miyauchi S."/>
            <person name="Thiergart T."/>
            <person name="Pickel B."/>
            <person name="Atanasova L."/>
            <person name="Karlsson M."/>
            <person name="Huettel B."/>
            <person name="Barry K.W."/>
            <person name="Haridas S."/>
            <person name="Chen C."/>
            <person name="Bauer D."/>
            <person name="Andreopoulos W."/>
            <person name="Pangilinan J."/>
            <person name="LaButti K."/>
            <person name="Riley R."/>
            <person name="Lipzen A."/>
            <person name="Clum A."/>
            <person name="Drula E."/>
            <person name="Henrissat B."/>
            <person name="Kohler A."/>
            <person name="Grigoriev I.V."/>
            <person name="Martin F.M."/>
            <person name="Hacquard S."/>
        </authorList>
    </citation>
    <scope>NUCLEOTIDE SEQUENCE</scope>
    <source>
        <strain evidence="7">MPI-CAGE-AT-0021</strain>
    </source>
</reference>
<evidence type="ECO:0000256" key="5">
    <source>
        <dbReference type="ARBA" id="ARBA00023242"/>
    </source>
</evidence>
<evidence type="ECO:0000313" key="7">
    <source>
        <dbReference type="EMBL" id="KAH7159799.1"/>
    </source>
</evidence>
<dbReference type="Proteomes" id="UP000717696">
    <property type="component" value="Unassembled WGS sequence"/>
</dbReference>
<dbReference type="GO" id="GO:0000981">
    <property type="term" value="F:DNA-binding transcription factor activity, RNA polymerase II-specific"/>
    <property type="evidence" value="ECO:0007669"/>
    <property type="project" value="InterPro"/>
</dbReference>
<dbReference type="InterPro" id="IPR051089">
    <property type="entry name" value="prtT"/>
</dbReference>
<keyword evidence="2" id="KW-0805">Transcription regulation</keyword>
<comment type="caution">
    <text evidence="7">The sequence shown here is derived from an EMBL/GenBank/DDBJ whole genome shotgun (WGS) entry which is preliminary data.</text>
</comment>
<accession>A0A9P9FDR1</accession>
<dbReference type="GO" id="GO:0000976">
    <property type="term" value="F:transcription cis-regulatory region binding"/>
    <property type="evidence" value="ECO:0007669"/>
    <property type="project" value="TreeGrafter"/>
</dbReference>
<name>A0A9P9FDR1_9HYPO</name>
<dbReference type="CDD" id="cd00067">
    <property type="entry name" value="GAL4"/>
    <property type="match status" value="1"/>
</dbReference>
<comment type="subcellular location">
    <subcellularLocation>
        <location evidence="1">Nucleus</location>
    </subcellularLocation>
</comment>
<dbReference type="GO" id="GO:0008270">
    <property type="term" value="F:zinc ion binding"/>
    <property type="evidence" value="ECO:0007669"/>
    <property type="project" value="InterPro"/>
</dbReference>
<evidence type="ECO:0000256" key="1">
    <source>
        <dbReference type="ARBA" id="ARBA00004123"/>
    </source>
</evidence>
<proteinExistence type="predicted"/>
<dbReference type="Gene3D" id="4.10.240.10">
    <property type="entry name" value="Zn(2)-C6 fungal-type DNA-binding domain"/>
    <property type="match status" value="1"/>
</dbReference>
<organism evidence="7 8">
    <name type="scientific">Dactylonectria estremocensis</name>
    <dbReference type="NCBI Taxonomy" id="1079267"/>
    <lineage>
        <taxon>Eukaryota</taxon>
        <taxon>Fungi</taxon>
        <taxon>Dikarya</taxon>
        <taxon>Ascomycota</taxon>
        <taxon>Pezizomycotina</taxon>
        <taxon>Sordariomycetes</taxon>
        <taxon>Hypocreomycetidae</taxon>
        <taxon>Hypocreales</taxon>
        <taxon>Nectriaceae</taxon>
        <taxon>Dactylonectria</taxon>
    </lineage>
</organism>
<dbReference type="SUPFAM" id="SSF57701">
    <property type="entry name" value="Zn2/Cys6 DNA-binding domain"/>
    <property type="match status" value="1"/>
</dbReference>
<keyword evidence="8" id="KW-1185">Reference proteome</keyword>
<evidence type="ECO:0000313" key="8">
    <source>
        <dbReference type="Proteomes" id="UP000717696"/>
    </source>
</evidence>
<keyword evidence="5" id="KW-0539">Nucleus</keyword>
<evidence type="ECO:0000256" key="3">
    <source>
        <dbReference type="ARBA" id="ARBA00023125"/>
    </source>
</evidence>
<dbReference type="AlphaFoldDB" id="A0A9P9FDR1"/>
<keyword evidence="4" id="KW-0804">Transcription</keyword>
<dbReference type="SMART" id="SM00066">
    <property type="entry name" value="GAL4"/>
    <property type="match status" value="1"/>
</dbReference>
<dbReference type="EMBL" id="JAGMUU010000002">
    <property type="protein sequence ID" value="KAH7159799.1"/>
    <property type="molecule type" value="Genomic_DNA"/>
</dbReference>
<gene>
    <name evidence="7" type="ORF">B0J13DRAFT_113167</name>
</gene>
<feature type="domain" description="Zn(2)-C6 fungal-type" evidence="6">
    <location>
        <begin position="21"/>
        <end position="72"/>
    </location>
</feature>
<dbReference type="PANTHER" id="PTHR31845">
    <property type="entry name" value="FINGER DOMAIN PROTEIN, PUTATIVE-RELATED"/>
    <property type="match status" value="1"/>
</dbReference>
<evidence type="ECO:0000256" key="2">
    <source>
        <dbReference type="ARBA" id="ARBA00023015"/>
    </source>
</evidence>
<dbReference type="CDD" id="cd12148">
    <property type="entry name" value="fungal_TF_MHR"/>
    <property type="match status" value="1"/>
</dbReference>
<dbReference type="GO" id="GO:0005634">
    <property type="term" value="C:nucleus"/>
    <property type="evidence" value="ECO:0007669"/>
    <property type="project" value="UniProtKB-SubCell"/>
</dbReference>
<sequence length="642" mass="72123">MDDHLISRGDSLSPLHDEVTSKPTRACVNCARLKMKCQWNATGSTRSDKTCARCARMKLPCQVPEAVPRKKRGKSTRVAQLEKKLDGIVSLLAASQAAKGPSPLTPESDKAAPMIIHPPATAVVSENPVGQFTIPGFEPSPPVLGGRLGSGPSELELFPGFRLTLRQAAEHLDAYRRDFESMFPFVIIAGDMTAHDLYAHSPVLFWSIMAVVVPLPKETQQDAKVWFRKYLAEQVVVKQERSLDMLQATLIHLAWNDFPFYLDPQATPLVQLALSLVMDMRLDKSPSACIAPHKSLLGEAWPNMIKTGSCGYKIKTTHSLEEKRAVLGYYHISSLLSVLFRRGTQLPWSHFLSQCCDALLQAEEHKSDPYLVAVVKMQHIADRAYNVLRTTDYYDNKSIVFRAPLDMAISQTRRELDAFVETQPPVVKETRIFWSHYYILLVRLYEPVLLMKAPPVSDHDSLVAEPFMRAEALWKCVQACGQFFNHHLTIPDAELSALPVTASGFIAFGIVTVSRIMLLDSAPDWDPALARRHLDVPGLLARMADAFERADGEARGLGRRRRILDDGSSVFLKYSFKLRWVRQWFLSRILQLEPPLAETEAEAPPQPDWAVDFEFDEDFWQELMSAYDCDDLNLSLPTAPVA</sequence>